<dbReference type="AlphaFoldDB" id="K3XQM3"/>
<reference evidence="2" key="1">
    <citation type="journal article" date="2012" name="Nat. Biotechnol.">
        <title>Reference genome sequence of the model plant Setaria.</title>
        <authorList>
            <person name="Bennetzen J.L."/>
            <person name="Schmutz J."/>
            <person name="Wang H."/>
            <person name="Percifield R."/>
            <person name="Hawkins J."/>
            <person name="Pontaroli A.C."/>
            <person name="Estep M."/>
            <person name="Feng L."/>
            <person name="Vaughn J.N."/>
            <person name="Grimwood J."/>
            <person name="Jenkins J."/>
            <person name="Barry K."/>
            <person name="Lindquist E."/>
            <person name="Hellsten U."/>
            <person name="Deshpande S."/>
            <person name="Wang X."/>
            <person name="Wu X."/>
            <person name="Mitros T."/>
            <person name="Triplett J."/>
            <person name="Yang X."/>
            <person name="Ye C.Y."/>
            <person name="Mauro-Herrera M."/>
            <person name="Wang L."/>
            <person name="Li P."/>
            <person name="Sharma M."/>
            <person name="Sharma R."/>
            <person name="Ronald P.C."/>
            <person name="Panaud O."/>
            <person name="Kellogg E.A."/>
            <person name="Brutnell T.P."/>
            <person name="Doust A.N."/>
            <person name="Tuskan G.A."/>
            <person name="Rokhsar D."/>
            <person name="Devos K.M."/>
        </authorList>
    </citation>
    <scope>NUCLEOTIDE SEQUENCE [LARGE SCALE GENOMIC DNA]</scope>
    <source>
        <strain evidence="2">cv. Yugu1</strain>
    </source>
</reference>
<organism evidence="1 2">
    <name type="scientific">Setaria italica</name>
    <name type="common">Foxtail millet</name>
    <name type="synonym">Panicum italicum</name>
    <dbReference type="NCBI Taxonomy" id="4555"/>
    <lineage>
        <taxon>Eukaryota</taxon>
        <taxon>Viridiplantae</taxon>
        <taxon>Streptophyta</taxon>
        <taxon>Embryophyta</taxon>
        <taxon>Tracheophyta</taxon>
        <taxon>Spermatophyta</taxon>
        <taxon>Magnoliopsida</taxon>
        <taxon>Liliopsida</taxon>
        <taxon>Poales</taxon>
        <taxon>Poaceae</taxon>
        <taxon>PACMAD clade</taxon>
        <taxon>Panicoideae</taxon>
        <taxon>Panicodae</taxon>
        <taxon>Paniceae</taxon>
        <taxon>Cenchrinae</taxon>
        <taxon>Setaria</taxon>
    </lineage>
</organism>
<dbReference type="PANTHER" id="PTHR34835:SF69">
    <property type="entry name" value="UBIQUITIN-LIKE PROTEASE FAMILY PROFILE DOMAIN-CONTAINING PROTEIN"/>
    <property type="match status" value="1"/>
</dbReference>
<evidence type="ECO:0000313" key="1">
    <source>
        <dbReference type="EnsemblPlants" id="KQL05221"/>
    </source>
</evidence>
<proteinExistence type="predicted"/>
<accession>K3XQM3</accession>
<protein>
    <recommendedName>
        <fullName evidence="3">Aminotransferase-like plant mobile domain-containing protein</fullName>
    </recommendedName>
</protein>
<name>K3XQM3_SETIT</name>
<dbReference type="Proteomes" id="UP000004995">
    <property type="component" value="Unassembled WGS sequence"/>
</dbReference>
<dbReference type="HOGENOM" id="CLU_1167321_0_0_1"/>
<dbReference type="PANTHER" id="PTHR34835">
    <property type="entry name" value="OS07G0283600 PROTEIN-RELATED"/>
    <property type="match status" value="1"/>
</dbReference>
<dbReference type="EnsemblPlants" id="KQL05221">
    <property type="protein sequence ID" value="KQL05221"/>
    <property type="gene ID" value="SETIT_004210mg"/>
</dbReference>
<keyword evidence="2" id="KW-1185">Reference proteome</keyword>
<evidence type="ECO:0008006" key="3">
    <source>
        <dbReference type="Google" id="ProtNLM"/>
    </source>
</evidence>
<dbReference type="InParanoid" id="K3XQM3"/>
<evidence type="ECO:0000313" key="2">
    <source>
        <dbReference type="Proteomes" id="UP000004995"/>
    </source>
</evidence>
<sequence>MSLRGSLGMSTPDDDDDNGDVIKVHYQFSAMAVRRVVDALSPEEQDLIRSIGFGGLLHLTRYGKLDRHFYAWLVNQLVTAALALAPGVSGGPVFLADGAGAELPVTARDVHEVLGVPVGERPVGRDPTDADTAAVRRALGNMQPTLPVVEAVLGQRKARPSEGPMTQSERDSFGVAFVLFVAGHFLAPPPAGRREKVNVDIFHALGNPSPSEVRLFNWADYVLQELRHCAVRVLQQVADGCPKILLSGCLLFLQVLCYLGSKSSRFSAALSCRARIFFI</sequence>
<reference evidence="1" key="2">
    <citation type="submission" date="2018-08" db="UniProtKB">
        <authorList>
            <consortium name="EnsemblPlants"/>
        </authorList>
    </citation>
    <scope>IDENTIFICATION</scope>
    <source>
        <strain evidence="1">Yugu1</strain>
    </source>
</reference>
<dbReference type="EMBL" id="AGNK02003012">
    <property type="status" value="NOT_ANNOTATED_CDS"/>
    <property type="molecule type" value="Genomic_DNA"/>
</dbReference>
<dbReference type="Gramene" id="KQL05221">
    <property type="protein sequence ID" value="KQL05221"/>
    <property type="gene ID" value="SETIT_004210mg"/>
</dbReference>